<dbReference type="Pfam" id="PF01926">
    <property type="entry name" value="MMR_HSR1"/>
    <property type="match status" value="1"/>
</dbReference>
<accession>A0A1F5YQ97</accession>
<dbReference type="GO" id="GO:0043022">
    <property type="term" value="F:ribosome binding"/>
    <property type="evidence" value="ECO:0007669"/>
    <property type="project" value="TreeGrafter"/>
</dbReference>
<sequence length="360" mass="41193">MLIGVFPKNFSNEDILSELEELDALVKTYGGQVFALSVQKAYSPSSATYLRSGKLQDTTDLIEKEKIDIVVVKDPLRSGQMYTLEKIFQQANPQIQVWDKIFLILRIFDLHAQTADAKLQIKIASLRHLGPRLFGMGYVLSRQTGGIGTRGIGETNTEIMKRHWRNEIYTMKMKIKNLETDRMQQIDRRRKIGLRTLSIVGYTNSGKTTLFNLLTKKNKQADNKLFVTLDSTSGKLFLPKLNETVLLTDTIGFIRNLPPVLIDSFKSTLMESINADLILHVIDISDKEMHYKIEVVEKILNEINVKNAAKILVFNKTDVDNSYDRKELINRYPDYPLIFISALKNEGISDLYKEIEKKVN</sequence>
<dbReference type="Pfam" id="PF16360">
    <property type="entry name" value="GTP-bdg_M"/>
    <property type="match status" value="1"/>
</dbReference>
<dbReference type="PANTHER" id="PTHR10229:SF0">
    <property type="entry name" value="GTP-BINDING PROTEIN 6-RELATED"/>
    <property type="match status" value="1"/>
</dbReference>
<dbReference type="GO" id="GO:0046872">
    <property type="term" value="F:metal ion binding"/>
    <property type="evidence" value="ECO:0007669"/>
    <property type="project" value="UniProtKB-KW"/>
</dbReference>
<dbReference type="EMBL" id="MFJA01000064">
    <property type="protein sequence ID" value="OGG02371.1"/>
    <property type="molecule type" value="Genomic_DNA"/>
</dbReference>
<evidence type="ECO:0000259" key="7">
    <source>
        <dbReference type="PROSITE" id="PS51705"/>
    </source>
</evidence>
<organism evidence="8 9">
    <name type="scientific">Candidatus Gottesmanbacteria bacterium RBG_16_37_8</name>
    <dbReference type="NCBI Taxonomy" id="1798371"/>
    <lineage>
        <taxon>Bacteria</taxon>
        <taxon>Candidatus Gottesmaniibacteriota</taxon>
    </lineage>
</organism>
<evidence type="ECO:0000256" key="6">
    <source>
        <dbReference type="PIRSR" id="PIRSR006809-2"/>
    </source>
</evidence>
<dbReference type="InterPro" id="IPR030394">
    <property type="entry name" value="G_HFLX_dom"/>
</dbReference>
<dbReference type="Proteomes" id="UP000176665">
    <property type="component" value="Unassembled WGS sequence"/>
</dbReference>
<dbReference type="InterPro" id="IPR042108">
    <property type="entry name" value="GTPase_HflX_N_sf"/>
</dbReference>
<evidence type="ECO:0000313" key="9">
    <source>
        <dbReference type="Proteomes" id="UP000176665"/>
    </source>
</evidence>
<evidence type="ECO:0000256" key="2">
    <source>
        <dbReference type="ARBA" id="ARBA00022741"/>
    </source>
</evidence>
<dbReference type="STRING" id="1798371.A2W14_00410"/>
<dbReference type="GO" id="GO:0005525">
    <property type="term" value="F:GTP binding"/>
    <property type="evidence" value="ECO:0007669"/>
    <property type="project" value="UniProtKB-KW"/>
</dbReference>
<evidence type="ECO:0000256" key="4">
    <source>
        <dbReference type="ARBA" id="ARBA00023134"/>
    </source>
</evidence>
<dbReference type="GO" id="GO:0005737">
    <property type="term" value="C:cytoplasm"/>
    <property type="evidence" value="ECO:0007669"/>
    <property type="project" value="TreeGrafter"/>
</dbReference>
<dbReference type="InterPro" id="IPR025121">
    <property type="entry name" value="GTPase_HflX_N"/>
</dbReference>
<dbReference type="Gene3D" id="6.10.250.2860">
    <property type="match status" value="1"/>
</dbReference>
<dbReference type="CDD" id="cd01878">
    <property type="entry name" value="HflX"/>
    <property type="match status" value="1"/>
</dbReference>
<dbReference type="Pfam" id="PF13167">
    <property type="entry name" value="GTP-bdg_N"/>
    <property type="match status" value="1"/>
</dbReference>
<dbReference type="InterPro" id="IPR016496">
    <property type="entry name" value="GTPase_HflX"/>
</dbReference>
<feature type="binding site" evidence="6">
    <location>
        <position position="228"/>
    </location>
    <ligand>
        <name>Mg(2+)</name>
        <dbReference type="ChEBI" id="CHEBI:18420"/>
    </ligand>
</feature>
<dbReference type="InterPro" id="IPR006073">
    <property type="entry name" value="GTP-bd"/>
</dbReference>
<dbReference type="PRINTS" id="PR00326">
    <property type="entry name" value="GTP1OBG"/>
</dbReference>
<feature type="binding site" evidence="5">
    <location>
        <begin position="226"/>
        <end position="230"/>
    </location>
    <ligand>
        <name>GTP</name>
        <dbReference type="ChEBI" id="CHEBI:37565"/>
    </ligand>
</feature>
<dbReference type="NCBIfam" id="TIGR03156">
    <property type="entry name" value="GTP_HflX"/>
    <property type="match status" value="1"/>
</dbReference>
<dbReference type="PROSITE" id="PS51705">
    <property type="entry name" value="G_HFLX"/>
    <property type="match status" value="1"/>
</dbReference>
<dbReference type="Gene3D" id="3.40.50.11060">
    <property type="entry name" value="GTPase HflX, N-terminal domain"/>
    <property type="match status" value="1"/>
</dbReference>
<feature type="binding site" evidence="5">
    <location>
        <begin position="249"/>
        <end position="252"/>
    </location>
    <ligand>
        <name>GTP</name>
        <dbReference type="ChEBI" id="CHEBI:37565"/>
    </ligand>
</feature>
<dbReference type="Gene3D" id="3.40.50.300">
    <property type="entry name" value="P-loop containing nucleotide triphosphate hydrolases"/>
    <property type="match status" value="1"/>
</dbReference>
<dbReference type="AlphaFoldDB" id="A0A1F5YQ97"/>
<evidence type="ECO:0000313" key="8">
    <source>
        <dbReference type="EMBL" id="OGG02371.1"/>
    </source>
</evidence>
<evidence type="ECO:0000256" key="5">
    <source>
        <dbReference type="PIRSR" id="PIRSR006809-1"/>
    </source>
</evidence>
<feature type="binding site" evidence="5">
    <location>
        <begin position="315"/>
        <end position="318"/>
    </location>
    <ligand>
        <name>GTP</name>
        <dbReference type="ChEBI" id="CHEBI:37565"/>
    </ligand>
</feature>
<comment type="cofactor">
    <cofactor evidence="6">
        <name>Mg(2+)</name>
        <dbReference type="ChEBI" id="CHEBI:18420"/>
    </cofactor>
</comment>
<evidence type="ECO:0000256" key="1">
    <source>
        <dbReference type="ARBA" id="ARBA00022723"/>
    </source>
</evidence>
<reference evidence="8 9" key="1">
    <citation type="journal article" date="2016" name="Nat. Commun.">
        <title>Thousands of microbial genomes shed light on interconnected biogeochemical processes in an aquifer system.</title>
        <authorList>
            <person name="Anantharaman K."/>
            <person name="Brown C.T."/>
            <person name="Hug L.A."/>
            <person name="Sharon I."/>
            <person name="Castelle C.J."/>
            <person name="Probst A.J."/>
            <person name="Thomas B.C."/>
            <person name="Singh A."/>
            <person name="Wilkins M.J."/>
            <person name="Karaoz U."/>
            <person name="Brodie E.L."/>
            <person name="Williams K.H."/>
            <person name="Hubbard S.S."/>
            <person name="Banfield J.F."/>
        </authorList>
    </citation>
    <scope>NUCLEOTIDE SEQUENCE [LARGE SCALE GENOMIC DNA]</scope>
</reference>
<proteinExistence type="predicted"/>
<feature type="domain" description="Hflx-type G" evidence="7">
    <location>
        <begin position="195"/>
        <end position="360"/>
    </location>
</feature>
<feature type="binding site" evidence="6">
    <location>
        <position position="208"/>
    </location>
    <ligand>
        <name>Mg(2+)</name>
        <dbReference type="ChEBI" id="CHEBI:18420"/>
    </ligand>
</feature>
<protein>
    <submittedName>
        <fullName evidence="8">GTPase HflX</fullName>
    </submittedName>
</protein>
<keyword evidence="2 5" id="KW-0547">Nucleotide-binding</keyword>
<feature type="binding site" evidence="5">
    <location>
        <begin position="201"/>
        <end position="208"/>
    </location>
    <ligand>
        <name>GTP</name>
        <dbReference type="ChEBI" id="CHEBI:37565"/>
    </ligand>
</feature>
<keyword evidence="1 6" id="KW-0479">Metal-binding</keyword>
<dbReference type="PIRSF" id="PIRSF006809">
    <property type="entry name" value="GTP-binding_hflX_prd"/>
    <property type="match status" value="1"/>
</dbReference>
<dbReference type="InterPro" id="IPR027417">
    <property type="entry name" value="P-loop_NTPase"/>
</dbReference>
<gene>
    <name evidence="8" type="ORF">A2W14_00410</name>
</gene>
<name>A0A1F5YQ97_9BACT</name>
<keyword evidence="4 5" id="KW-0342">GTP-binding</keyword>
<dbReference type="PANTHER" id="PTHR10229">
    <property type="entry name" value="GTP-BINDING PROTEIN HFLX"/>
    <property type="match status" value="1"/>
</dbReference>
<dbReference type="SUPFAM" id="SSF52540">
    <property type="entry name" value="P-loop containing nucleoside triphosphate hydrolases"/>
    <property type="match status" value="1"/>
</dbReference>
<keyword evidence="3 6" id="KW-0460">Magnesium</keyword>
<dbReference type="InterPro" id="IPR032305">
    <property type="entry name" value="GTP-bd_M"/>
</dbReference>
<evidence type="ECO:0000256" key="3">
    <source>
        <dbReference type="ARBA" id="ARBA00022842"/>
    </source>
</evidence>
<comment type="caution">
    <text evidence="8">The sequence shown here is derived from an EMBL/GenBank/DDBJ whole genome shotgun (WGS) entry which is preliminary data.</text>
</comment>
<feature type="binding site" evidence="5">
    <location>
        <begin position="341"/>
        <end position="343"/>
    </location>
    <ligand>
        <name>GTP</name>
        <dbReference type="ChEBI" id="CHEBI:37565"/>
    </ligand>
</feature>